<gene>
    <name evidence="1" type="ORF">GCM10010238_27420</name>
</gene>
<evidence type="ECO:0000313" key="2">
    <source>
        <dbReference type="Proteomes" id="UP000653493"/>
    </source>
</evidence>
<organism evidence="1 2">
    <name type="scientific">Streptomyces griseoviridis</name>
    <dbReference type="NCBI Taxonomy" id="45398"/>
    <lineage>
        <taxon>Bacteria</taxon>
        <taxon>Bacillati</taxon>
        <taxon>Actinomycetota</taxon>
        <taxon>Actinomycetes</taxon>
        <taxon>Kitasatosporales</taxon>
        <taxon>Streptomycetaceae</taxon>
        <taxon>Streptomyces</taxon>
    </lineage>
</organism>
<dbReference type="AlphaFoldDB" id="A0A918GHC7"/>
<dbReference type="Pfam" id="PF19457">
    <property type="entry name" value="DUF5994"/>
    <property type="match status" value="1"/>
</dbReference>
<accession>A0A918GHC7</accession>
<reference evidence="1" key="1">
    <citation type="journal article" date="2014" name="Int. J. Syst. Evol. Microbiol.">
        <title>Complete genome sequence of Corynebacterium casei LMG S-19264T (=DSM 44701T), isolated from a smear-ripened cheese.</title>
        <authorList>
            <consortium name="US DOE Joint Genome Institute (JGI-PGF)"/>
            <person name="Walter F."/>
            <person name="Albersmeier A."/>
            <person name="Kalinowski J."/>
            <person name="Ruckert C."/>
        </authorList>
    </citation>
    <scope>NUCLEOTIDE SEQUENCE</scope>
    <source>
        <strain evidence="1">JCM 4234</strain>
    </source>
</reference>
<evidence type="ECO:0000313" key="1">
    <source>
        <dbReference type="EMBL" id="GGS36597.1"/>
    </source>
</evidence>
<sequence>MATTARTTSSSPSHPLLRLRLAPHGPLPRRLDGVWWPHSRDLLTQLPPLLAALPSAWGDITGITVDATAWSSAPGRTFVAGQVVRLHKATTPHVPDTVILLSPGHGRRDLLVIPPDTTEEAAGLLMTAALDDRAPGTDGEA</sequence>
<comment type="caution">
    <text evidence="1">The sequence shown here is derived from an EMBL/GenBank/DDBJ whole genome shotgun (WGS) entry which is preliminary data.</text>
</comment>
<reference evidence="1" key="2">
    <citation type="submission" date="2020-09" db="EMBL/GenBank/DDBJ databases">
        <authorList>
            <person name="Sun Q."/>
            <person name="Ohkuma M."/>
        </authorList>
    </citation>
    <scope>NUCLEOTIDE SEQUENCE</scope>
    <source>
        <strain evidence="1">JCM 4234</strain>
    </source>
</reference>
<dbReference type="Proteomes" id="UP000653493">
    <property type="component" value="Unassembled WGS sequence"/>
</dbReference>
<dbReference type="InterPro" id="IPR046036">
    <property type="entry name" value="DUF5994"/>
</dbReference>
<name>A0A918GHC7_STRGD</name>
<dbReference type="EMBL" id="BMSL01000006">
    <property type="protein sequence ID" value="GGS36597.1"/>
    <property type="molecule type" value="Genomic_DNA"/>
</dbReference>
<protein>
    <submittedName>
        <fullName evidence="1">Uncharacterized protein</fullName>
    </submittedName>
</protein>
<keyword evidence="2" id="KW-1185">Reference proteome</keyword>
<proteinExistence type="predicted"/>